<dbReference type="OrthoDB" id="8197951at2759"/>
<protein>
    <submittedName>
        <fullName evidence="2">Jg9968 protein</fullName>
    </submittedName>
</protein>
<feature type="compositionally biased region" description="Basic and acidic residues" evidence="1">
    <location>
        <begin position="105"/>
        <end position="115"/>
    </location>
</feature>
<feature type="compositionally biased region" description="Polar residues" evidence="1">
    <location>
        <begin position="130"/>
        <end position="148"/>
    </location>
</feature>
<feature type="compositionally biased region" description="Polar residues" evidence="1">
    <location>
        <begin position="158"/>
        <end position="169"/>
    </location>
</feature>
<comment type="caution">
    <text evidence="2">The sequence shown here is derived from an EMBL/GenBank/DDBJ whole genome shotgun (WGS) entry which is preliminary data.</text>
</comment>
<accession>A0A8S4SCP5</accession>
<feature type="compositionally biased region" description="Polar residues" evidence="1">
    <location>
        <begin position="909"/>
        <end position="926"/>
    </location>
</feature>
<gene>
    <name evidence="2" type="primary">jg9968</name>
    <name evidence="2" type="ORF">PAEG_LOCUS23500</name>
</gene>
<sequence length="1041" mass="117737">MEVAEQWRKQWAGSAEYGKVTEGGVTRRVARAMEVLHASAPGARVRVMRAAYHSSAGPGVPASSYLMQSSRQVLSSGYNFLEPTLTLSKPLEISSTPLESLPDSEVERENYKVTEPDDYDISEPSKWRRSSANNSIRMPSEESSSADNASIIDLDSRPNGTFKKTLQSKQSDDKNRIHIINTRVSPLLDAPVALSTLKYTSILNSTDEWNSRRKSYSFEDTSPLDHNVLPQNNSYTIDSSTDSGICKSSEIVDESLNSLINTKHIVSGEKSRADESFKQWLSRNRSNSYRDTSMTPPRSYRAPGSQPTDGNITLQSSGKVSITLPFETQTNEKTERTIFIDDGDRRTKRVEFCKTELHFAADSGTVNIIATDEKPPPSTDFRRRRSAFVPLNNKVDRSITLFGEKSEFSEINTNQGFSNTECGEIDENTAATKSILKNKIPKPKPYLLGENMVLGISSVDTNSLELDRSLTKTTAVSLINSQLLSERRYSNETISSSLSDLDSTSLTNNTHRTGSKGPQERQSKQANKICNTIPIEILDKKSLKKKVLSVSSEVSKTKIRELRERDLPYFGIEKNENCKHIQSEDYLQEEIFHSVKLVQQVSNSVCNSEAESDDALEYQNIPTKYNMNKVPTPSPRSKYYKETSSLGEQRVLKPISEQSAEQSIFSEFRNNSLKRHKDPLKHQSNKNHIKIESSNIKEKQLRQKDSKIIARNNLISSGKAANNALKSTKGNKENQTSNFIQDTTSRDTETPLYANVNFKERKEKIDPTLEDTSLKAVRLRTSINKDRKANKHETKTKSGSPVKKYDNISNPSDIIHYGNMDKKYEIKLENQQLSLKKPTPRRTEKLITPDLIIRGNSSEKSPQNVKKVIQRNDSLKRNSYQNSTKVILEDKNALNKRNIPKKEKDTVKALNNQSTATSNENKSPSKSSRDIFIPQKVVDKMPDTKLDKSTKPKRSKYVINYDDKNGTFSSICKIKKGPGTYKRKVMAIENKNCQESDKKEKSLNKIALLHLRERYWNTFNRDSTSRKRKANAHVQRSCQLL</sequence>
<feature type="region of interest" description="Disordered" evidence="1">
    <location>
        <begin position="785"/>
        <end position="807"/>
    </location>
</feature>
<feature type="compositionally biased region" description="Polar residues" evidence="1">
    <location>
        <begin position="284"/>
        <end position="296"/>
    </location>
</feature>
<feature type="region of interest" description="Disordered" evidence="1">
    <location>
        <begin position="495"/>
        <end position="525"/>
    </location>
</feature>
<feature type="region of interest" description="Disordered" evidence="1">
    <location>
        <begin position="95"/>
        <end position="170"/>
    </location>
</feature>
<feature type="region of interest" description="Disordered" evidence="1">
    <location>
        <begin position="284"/>
        <end position="308"/>
    </location>
</feature>
<dbReference type="AlphaFoldDB" id="A0A8S4SCP5"/>
<evidence type="ECO:0000256" key="1">
    <source>
        <dbReference type="SAM" id="MobiDB-lite"/>
    </source>
</evidence>
<name>A0A8S4SCP5_9NEOP</name>
<organism evidence="2 3">
    <name type="scientific">Pararge aegeria aegeria</name>
    <dbReference type="NCBI Taxonomy" id="348720"/>
    <lineage>
        <taxon>Eukaryota</taxon>
        <taxon>Metazoa</taxon>
        <taxon>Ecdysozoa</taxon>
        <taxon>Arthropoda</taxon>
        <taxon>Hexapoda</taxon>
        <taxon>Insecta</taxon>
        <taxon>Pterygota</taxon>
        <taxon>Neoptera</taxon>
        <taxon>Endopterygota</taxon>
        <taxon>Lepidoptera</taxon>
        <taxon>Glossata</taxon>
        <taxon>Ditrysia</taxon>
        <taxon>Papilionoidea</taxon>
        <taxon>Nymphalidae</taxon>
        <taxon>Satyrinae</taxon>
        <taxon>Satyrini</taxon>
        <taxon>Parargina</taxon>
        <taxon>Pararge</taxon>
    </lineage>
</organism>
<feature type="compositionally biased region" description="Basic and acidic residues" evidence="1">
    <location>
        <begin position="785"/>
        <end position="796"/>
    </location>
</feature>
<dbReference type="EMBL" id="CAKXAJ010026152">
    <property type="protein sequence ID" value="CAH2259109.1"/>
    <property type="molecule type" value="Genomic_DNA"/>
</dbReference>
<dbReference type="Proteomes" id="UP000838756">
    <property type="component" value="Unassembled WGS sequence"/>
</dbReference>
<reference evidence="2" key="1">
    <citation type="submission" date="2022-03" db="EMBL/GenBank/DDBJ databases">
        <authorList>
            <person name="Lindestad O."/>
        </authorList>
    </citation>
    <scope>NUCLEOTIDE SEQUENCE</scope>
</reference>
<evidence type="ECO:0000313" key="2">
    <source>
        <dbReference type="EMBL" id="CAH2259109.1"/>
    </source>
</evidence>
<keyword evidence="3" id="KW-1185">Reference proteome</keyword>
<feature type="compositionally biased region" description="Low complexity" evidence="1">
    <location>
        <begin position="495"/>
        <end position="510"/>
    </location>
</feature>
<evidence type="ECO:0000313" key="3">
    <source>
        <dbReference type="Proteomes" id="UP000838756"/>
    </source>
</evidence>
<proteinExistence type="predicted"/>
<feature type="region of interest" description="Disordered" evidence="1">
    <location>
        <begin position="897"/>
        <end position="931"/>
    </location>
</feature>